<proteinExistence type="inferred from homology"/>
<feature type="binding site" evidence="8">
    <location>
        <position position="69"/>
    </location>
    <ligand>
        <name>S-adenosyl-L-methionine</name>
        <dbReference type="ChEBI" id="CHEBI:59789"/>
    </ligand>
</feature>
<keyword evidence="6 7" id="KW-0694">RNA-binding</keyword>
<gene>
    <name evidence="7 10" type="primary">rsmA</name>
    <name evidence="7" type="synonym">ksgA</name>
    <name evidence="10" type="ORF">IAB16_06700</name>
</gene>
<evidence type="ECO:0000256" key="3">
    <source>
        <dbReference type="ARBA" id="ARBA00022603"/>
    </source>
</evidence>
<dbReference type="InterPro" id="IPR020598">
    <property type="entry name" value="rRNA_Ade_methylase_Trfase_N"/>
</dbReference>
<reference evidence="10" key="1">
    <citation type="submission" date="2020-10" db="EMBL/GenBank/DDBJ databases">
        <authorList>
            <person name="Gilroy R."/>
        </authorList>
    </citation>
    <scope>NUCLEOTIDE SEQUENCE</scope>
    <source>
        <strain evidence="10">517</strain>
    </source>
</reference>
<protein>
    <recommendedName>
        <fullName evidence="7">Ribosomal RNA small subunit methyltransferase A</fullName>
        <ecNumber evidence="7">2.1.1.182</ecNumber>
    </recommendedName>
    <alternativeName>
        <fullName evidence="7">16S rRNA (adenine(1518)-N(6)/adenine(1519)-N(6))-dimethyltransferase</fullName>
    </alternativeName>
    <alternativeName>
        <fullName evidence="7">16S rRNA dimethyladenosine transferase</fullName>
    </alternativeName>
    <alternativeName>
        <fullName evidence="7">16S rRNA dimethylase</fullName>
    </alternativeName>
    <alternativeName>
        <fullName evidence="7">S-adenosylmethionine-6-N', N'-adenosyl(rRNA) dimethyltransferase</fullName>
    </alternativeName>
</protein>
<feature type="domain" description="Ribosomal RNA adenine methylase transferase N-terminal" evidence="9">
    <location>
        <begin position="28"/>
        <end position="201"/>
    </location>
</feature>
<dbReference type="FunFam" id="3.40.50.150:FF:000023">
    <property type="entry name" value="Ribosomal RNA small subunit methyltransferase A"/>
    <property type="match status" value="1"/>
</dbReference>
<dbReference type="SMART" id="SM00650">
    <property type="entry name" value="rADc"/>
    <property type="match status" value="1"/>
</dbReference>
<evidence type="ECO:0000256" key="1">
    <source>
        <dbReference type="ARBA" id="ARBA00022490"/>
    </source>
</evidence>
<sequence length="275" mass="30197">MEIIDILKKYSFVFKKSLGQNFLTDSQLLDAIARDAGVEKTDTVVEIGAGAGTLTRALAARASKVVAFDIDEALVPVLRESLTGVENAEVVFRDVLKCSDEELLGIIGGRFKVVANIPYYITTPLVMRFAESSLPVDSVTVTVQKEVAERLVAEAGTPEYGAISATIALRGNARITREISRKMFRPVPNVDSAVVRIDFLRDKFGDTDVSAVSELVRQCFRMRRKTLLNNLVSAGYGKEKARLAIERAGFPADVRGERLSAEDYVRLYGELISSE</sequence>
<dbReference type="GO" id="GO:0052908">
    <property type="term" value="F:16S rRNA (adenine(1518)-N(6)/adenine(1519)-N(6))-dimethyltransferase activity"/>
    <property type="evidence" value="ECO:0007669"/>
    <property type="project" value="UniProtKB-EC"/>
</dbReference>
<evidence type="ECO:0000256" key="6">
    <source>
        <dbReference type="ARBA" id="ARBA00022884"/>
    </source>
</evidence>
<dbReference type="PROSITE" id="PS51689">
    <property type="entry name" value="SAM_RNA_A_N6_MT"/>
    <property type="match status" value="1"/>
</dbReference>
<organism evidence="10 11">
    <name type="scientific">Candidatus Stercoripulliclostridium pullicola</name>
    <dbReference type="NCBI Taxonomy" id="2840953"/>
    <lineage>
        <taxon>Bacteria</taxon>
        <taxon>Bacillati</taxon>
        <taxon>Bacillota</taxon>
        <taxon>Clostridia</taxon>
        <taxon>Eubacteriales</taxon>
        <taxon>Candidatus Stercoripulliclostridium</taxon>
    </lineage>
</organism>
<feature type="binding site" evidence="7 8">
    <location>
        <position position="116"/>
    </location>
    <ligand>
        <name>S-adenosyl-L-methionine</name>
        <dbReference type="ChEBI" id="CHEBI:59789"/>
    </ligand>
</feature>
<dbReference type="GO" id="GO:0005829">
    <property type="term" value="C:cytosol"/>
    <property type="evidence" value="ECO:0007669"/>
    <property type="project" value="TreeGrafter"/>
</dbReference>
<dbReference type="Gene3D" id="3.40.50.150">
    <property type="entry name" value="Vaccinia Virus protein VP39"/>
    <property type="match status" value="1"/>
</dbReference>
<dbReference type="PANTHER" id="PTHR11727:SF7">
    <property type="entry name" value="DIMETHYLADENOSINE TRANSFERASE-RELATED"/>
    <property type="match status" value="1"/>
</dbReference>
<evidence type="ECO:0000256" key="8">
    <source>
        <dbReference type="PROSITE-ProRule" id="PRU01026"/>
    </source>
</evidence>
<evidence type="ECO:0000313" key="10">
    <source>
        <dbReference type="EMBL" id="MBO8424691.1"/>
    </source>
</evidence>
<dbReference type="HAMAP" id="MF_00607">
    <property type="entry name" value="16SrRNA_methyltr_A"/>
    <property type="match status" value="1"/>
</dbReference>
<reference evidence="10" key="2">
    <citation type="journal article" date="2021" name="PeerJ">
        <title>Extensive microbial diversity within the chicken gut microbiome revealed by metagenomics and culture.</title>
        <authorList>
            <person name="Gilroy R."/>
            <person name="Ravi A."/>
            <person name="Getino M."/>
            <person name="Pursley I."/>
            <person name="Horton D.L."/>
            <person name="Alikhan N.F."/>
            <person name="Baker D."/>
            <person name="Gharbi K."/>
            <person name="Hall N."/>
            <person name="Watson M."/>
            <person name="Adriaenssens E.M."/>
            <person name="Foster-Nyarko E."/>
            <person name="Jarju S."/>
            <person name="Secka A."/>
            <person name="Antonio M."/>
            <person name="Oren A."/>
            <person name="Chaudhuri R.R."/>
            <person name="La Ragione R."/>
            <person name="Hildebrand F."/>
            <person name="Pallen M.J."/>
        </authorList>
    </citation>
    <scope>NUCLEOTIDE SEQUENCE</scope>
    <source>
        <strain evidence="10">517</strain>
    </source>
</reference>
<keyword evidence="1 7" id="KW-0963">Cytoplasm</keyword>
<comment type="similarity">
    <text evidence="7">Belongs to the class I-like SAM-binding methyltransferase superfamily. rRNA adenine N(6)-methyltransferase family. RsmA subfamily.</text>
</comment>
<keyword evidence="4 7" id="KW-0808">Transferase</keyword>
<comment type="subcellular location">
    <subcellularLocation>
        <location evidence="7">Cytoplasm</location>
    </subcellularLocation>
</comment>
<dbReference type="Gene3D" id="1.10.8.100">
    <property type="entry name" value="Ribosomal RNA adenine dimethylase-like, domain 2"/>
    <property type="match status" value="1"/>
</dbReference>
<dbReference type="EC" id="2.1.1.182" evidence="7"/>
<dbReference type="Pfam" id="PF00398">
    <property type="entry name" value="RrnaAD"/>
    <property type="match status" value="1"/>
</dbReference>
<evidence type="ECO:0000256" key="2">
    <source>
        <dbReference type="ARBA" id="ARBA00022552"/>
    </source>
</evidence>
<dbReference type="InterPro" id="IPR029063">
    <property type="entry name" value="SAM-dependent_MTases_sf"/>
</dbReference>
<name>A0A940IDM0_9FIRM</name>
<feature type="binding site" evidence="7 8">
    <location>
        <position position="94"/>
    </location>
    <ligand>
        <name>S-adenosyl-L-methionine</name>
        <dbReference type="ChEBI" id="CHEBI:59789"/>
    </ligand>
</feature>
<evidence type="ECO:0000256" key="4">
    <source>
        <dbReference type="ARBA" id="ARBA00022679"/>
    </source>
</evidence>
<comment type="function">
    <text evidence="7">Specifically dimethylates two adjacent adenosines (A1518 and A1519) in the loop of a conserved hairpin near the 3'-end of 16S rRNA in the 30S particle. May play a critical role in biogenesis of 30S subunits.</text>
</comment>
<dbReference type="NCBIfam" id="TIGR00755">
    <property type="entry name" value="ksgA"/>
    <property type="match status" value="1"/>
</dbReference>
<dbReference type="PANTHER" id="PTHR11727">
    <property type="entry name" value="DIMETHYLADENOSINE TRANSFERASE"/>
    <property type="match status" value="1"/>
</dbReference>
<feature type="binding site" evidence="7 8">
    <location>
        <position position="21"/>
    </location>
    <ligand>
        <name>S-adenosyl-L-methionine</name>
        <dbReference type="ChEBI" id="CHEBI:59789"/>
    </ligand>
</feature>
<dbReference type="AlphaFoldDB" id="A0A940IDM0"/>
<keyword evidence="2 7" id="KW-0698">rRNA processing</keyword>
<evidence type="ECO:0000259" key="9">
    <source>
        <dbReference type="SMART" id="SM00650"/>
    </source>
</evidence>
<comment type="caution">
    <text evidence="10">The sequence shown here is derived from an EMBL/GenBank/DDBJ whole genome shotgun (WGS) entry which is preliminary data.</text>
</comment>
<feature type="binding site" evidence="7 8">
    <location>
        <position position="48"/>
    </location>
    <ligand>
        <name>S-adenosyl-L-methionine</name>
        <dbReference type="ChEBI" id="CHEBI:59789"/>
    </ligand>
</feature>
<accession>A0A940IDM0</accession>
<evidence type="ECO:0000313" key="11">
    <source>
        <dbReference type="Proteomes" id="UP000727857"/>
    </source>
</evidence>
<dbReference type="EMBL" id="JADINF010000170">
    <property type="protein sequence ID" value="MBO8424691.1"/>
    <property type="molecule type" value="Genomic_DNA"/>
</dbReference>
<dbReference type="InterPro" id="IPR001737">
    <property type="entry name" value="KsgA/Erm"/>
</dbReference>
<evidence type="ECO:0000256" key="5">
    <source>
        <dbReference type="ARBA" id="ARBA00022691"/>
    </source>
</evidence>
<dbReference type="GO" id="GO:0003723">
    <property type="term" value="F:RNA binding"/>
    <property type="evidence" value="ECO:0007669"/>
    <property type="project" value="UniProtKB-UniRule"/>
</dbReference>
<dbReference type="InterPro" id="IPR023165">
    <property type="entry name" value="rRNA_Ade_diMease-like_C"/>
</dbReference>
<keyword evidence="5 7" id="KW-0949">S-adenosyl-L-methionine</keyword>
<comment type="caution">
    <text evidence="7">Lacks conserved residue(s) required for the propagation of feature annotation.</text>
</comment>
<dbReference type="CDD" id="cd02440">
    <property type="entry name" value="AdoMet_MTases"/>
    <property type="match status" value="1"/>
</dbReference>
<evidence type="ECO:0000256" key="7">
    <source>
        <dbReference type="HAMAP-Rule" id="MF_00607"/>
    </source>
</evidence>
<dbReference type="Proteomes" id="UP000727857">
    <property type="component" value="Unassembled WGS sequence"/>
</dbReference>
<feature type="binding site" evidence="7 8">
    <location>
        <position position="23"/>
    </location>
    <ligand>
        <name>S-adenosyl-L-methionine</name>
        <dbReference type="ChEBI" id="CHEBI:59789"/>
    </ligand>
</feature>
<dbReference type="InterPro" id="IPR011530">
    <property type="entry name" value="rRNA_adenine_dimethylase"/>
</dbReference>
<keyword evidence="3 7" id="KW-0489">Methyltransferase</keyword>
<dbReference type="SUPFAM" id="SSF53335">
    <property type="entry name" value="S-adenosyl-L-methionine-dependent methyltransferases"/>
    <property type="match status" value="1"/>
</dbReference>
<comment type="catalytic activity">
    <reaction evidence="7">
        <text>adenosine(1518)/adenosine(1519) in 16S rRNA + 4 S-adenosyl-L-methionine = N(6)-dimethyladenosine(1518)/N(6)-dimethyladenosine(1519) in 16S rRNA + 4 S-adenosyl-L-homocysteine + 4 H(+)</text>
        <dbReference type="Rhea" id="RHEA:19609"/>
        <dbReference type="Rhea" id="RHEA-COMP:10232"/>
        <dbReference type="Rhea" id="RHEA-COMP:10233"/>
        <dbReference type="ChEBI" id="CHEBI:15378"/>
        <dbReference type="ChEBI" id="CHEBI:57856"/>
        <dbReference type="ChEBI" id="CHEBI:59789"/>
        <dbReference type="ChEBI" id="CHEBI:74411"/>
        <dbReference type="ChEBI" id="CHEBI:74493"/>
        <dbReference type="EC" id="2.1.1.182"/>
    </reaction>
</comment>